<keyword evidence="3" id="KW-1185">Reference proteome</keyword>
<evidence type="ECO:0000313" key="2">
    <source>
        <dbReference type="EMBL" id="AKP66276.1"/>
    </source>
</evidence>
<dbReference type="Gene3D" id="3.20.80.10">
    <property type="entry name" value="Regulatory factor, effector binding domain"/>
    <property type="match status" value="1"/>
</dbReference>
<proteinExistence type="predicted"/>
<dbReference type="PATRIC" id="fig|1007676.4.peg.224"/>
<dbReference type="EMBL" id="CP012034">
    <property type="protein sequence ID" value="AKP66276.1"/>
    <property type="molecule type" value="Genomic_DNA"/>
</dbReference>
<dbReference type="InterPro" id="IPR011256">
    <property type="entry name" value="Reg_factor_effector_dom_sf"/>
</dbReference>
<dbReference type="AlphaFoldDB" id="A0A0H4QGY3"/>
<feature type="domain" description="Integron-associated effector binding protein" evidence="1">
    <location>
        <begin position="22"/>
        <end position="146"/>
    </location>
</feature>
<dbReference type="KEGG" id="lgn:ABM34_01065"/>
<protein>
    <recommendedName>
        <fullName evidence="1">Integron-associated effector binding protein domain-containing protein</fullName>
    </recommendedName>
</protein>
<name>A0A0H4QGY3_9LACO</name>
<dbReference type="InterPro" id="IPR029441">
    <property type="entry name" value="Cass2"/>
</dbReference>
<reference evidence="3" key="1">
    <citation type="submission" date="2015-07" db="EMBL/GenBank/DDBJ databases">
        <title>Lactobacillus ginsenosidimutans/EMML 3141/ whole genome sequencing.</title>
        <authorList>
            <person name="Kim M.K."/>
            <person name="Im W.-T."/>
            <person name="Srinivasan S."/>
            <person name="Lee J.-J."/>
        </authorList>
    </citation>
    <scope>NUCLEOTIDE SEQUENCE [LARGE SCALE GENOMIC DNA]</scope>
    <source>
        <strain evidence="3">EMML 3041</strain>
    </source>
</reference>
<dbReference type="Proteomes" id="UP000036106">
    <property type="component" value="Chromosome"/>
</dbReference>
<dbReference type="RefSeq" id="WP_048702551.1">
    <property type="nucleotide sequence ID" value="NZ_CP012034.1"/>
</dbReference>
<accession>A0A0H4QGY3</accession>
<gene>
    <name evidence="2" type="ORF">ABM34_01065</name>
</gene>
<dbReference type="SUPFAM" id="SSF55136">
    <property type="entry name" value="Probable bacterial effector-binding domain"/>
    <property type="match status" value="1"/>
</dbReference>
<sequence length="155" mass="17727">MDIEKRTISFNGESSILNSGRSGISKLWEETTKSGKLDQMYEASSETKPHFFGISIMKPNEFTYIIGVEGDNPIDGLSHFEIDSSEYCKFSGEGKLPTSIQTLQENIWQEHGREIADQSEMRDVAINIEEYYEMTPDYSKFNILIPKNNIQIKEV</sequence>
<organism evidence="2 3">
    <name type="scientific">Companilactobacillus ginsenosidimutans</name>
    <dbReference type="NCBI Taxonomy" id="1007676"/>
    <lineage>
        <taxon>Bacteria</taxon>
        <taxon>Bacillati</taxon>
        <taxon>Bacillota</taxon>
        <taxon>Bacilli</taxon>
        <taxon>Lactobacillales</taxon>
        <taxon>Lactobacillaceae</taxon>
        <taxon>Companilactobacillus</taxon>
    </lineage>
</organism>
<dbReference type="OrthoDB" id="9801123at2"/>
<evidence type="ECO:0000259" key="1">
    <source>
        <dbReference type="Pfam" id="PF14526"/>
    </source>
</evidence>
<dbReference type="Pfam" id="PF14526">
    <property type="entry name" value="Cass2"/>
    <property type="match status" value="1"/>
</dbReference>
<dbReference type="STRING" id="1007676.ABM34_01065"/>
<evidence type="ECO:0000313" key="3">
    <source>
        <dbReference type="Proteomes" id="UP000036106"/>
    </source>
</evidence>